<keyword evidence="2" id="KW-1185">Reference proteome</keyword>
<dbReference type="OrthoDB" id="5105062at2759"/>
<evidence type="ECO:0000313" key="1">
    <source>
        <dbReference type="EMBL" id="KAH6879462.1"/>
    </source>
</evidence>
<dbReference type="EMBL" id="JAGPYM010000029">
    <property type="protein sequence ID" value="KAH6879462.1"/>
    <property type="molecule type" value="Genomic_DNA"/>
</dbReference>
<evidence type="ECO:0000313" key="2">
    <source>
        <dbReference type="Proteomes" id="UP000777438"/>
    </source>
</evidence>
<name>A0A9P8VX02_9HYPO</name>
<organism evidence="1 2">
    <name type="scientific">Thelonectria olida</name>
    <dbReference type="NCBI Taxonomy" id="1576542"/>
    <lineage>
        <taxon>Eukaryota</taxon>
        <taxon>Fungi</taxon>
        <taxon>Dikarya</taxon>
        <taxon>Ascomycota</taxon>
        <taxon>Pezizomycotina</taxon>
        <taxon>Sordariomycetes</taxon>
        <taxon>Hypocreomycetidae</taxon>
        <taxon>Hypocreales</taxon>
        <taxon>Nectriaceae</taxon>
        <taxon>Thelonectria</taxon>
    </lineage>
</organism>
<accession>A0A9P8VX02</accession>
<dbReference type="Proteomes" id="UP000777438">
    <property type="component" value="Unassembled WGS sequence"/>
</dbReference>
<protein>
    <submittedName>
        <fullName evidence="1">Uncharacterized protein</fullName>
    </submittedName>
</protein>
<reference evidence="1 2" key="1">
    <citation type="journal article" date="2021" name="Nat. Commun.">
        <title>Genetic determinants of endophytism in the Arabidopsis root mycobiome.</title>
        <authorList>
            <person name="Mesny F."/>
            <person name="Miyauchi S."/>
            <person name="Thiergart T."/>
            <person name="Pickel B."/>
            <person name="Atanasova L."/>
            <person name="Karlsson M."/>
            <person name="Huettel B."/>
            <person name="Barry K.W."/>
            <person name="Haridas S."/>
            <person name="Chen C."/>
            <person name="Bauer D."/>
            <person name="Andreopoulos W."/>
            <person name="Pangilinan J."/>
            <person name="LaButti K."/>
            <person name="Riley R."/>
            <person name="Lipzen A."/>
            <person name="Clum A."/>
            <person name="Drula E."/>
            <person name="Henrissat B."/>
            <person name="Kohler A."/>
            <person name="Grigoriev I.V."/>
            <person name="Martin F.M."/>
            <person name="Hacquard S."/>
        </authorList>
    </citation>
    <scope>NUCLEOTIDE SEQUENCE [LARGE SCALE GENOMIC DNA]</scope>
    <source>
        <strain evidence="1 2">MPI-CAGE-CH-0241</strain>
    </source>
</reference>
<gene>
    <name evidence="1" type="ORF">B0T10DRAFT_496478</name>
</gene>
<comment type="caution">
    <text evidence="1">The sequence shown here is derived from an EMBL/GenBank/DDBJ whole genome shotgun (WGS) entry which is preliminary data.</text>
</comment>
<proteinExistence type="predicted"/>
<sequence length="583" mass="59957">MIITTASPTDVFIWTRSDGVEVTFTSTWAIIGTDTVDLPSVTATSTLTTDGIEFTLYPSPTSAPASTSGGGDDHDHDLIPCILPPIPICIPCFAGLCFPPAIGGPPPIPPPPGGSGQSTATSGCKTTTVTDQIVYCTTVDGSSLSCSTQPAATVVQCSIEPLTSTTIAGCPLPTSSEEDGMNYNGCDPVDQVQCSDDSCKGRIAPSPVATPGPQCFALGNMGCPCTPSDDTPRFCPKPSILPCDADCDADNGTCRGKWEGCVCGAPVTTSTTLSTQTTILATTTSSVPPSTTSKPACQTNQSCDDCSGEVTDGNATCRGGDFDGCTCTPTANTPGFECGEEKSCELNGCDGTFADGQAACQGAFKGCTCLPSIDTPGFECGQAQSCQNNGCNGRGDGAGGARCQDAFKGCACLPDSSTPGFCSSLGPCSFIGCQGIAVEGQQFGVCQADSHKGCSCILPAQPTTTSVPTSAAEPPPAEQTGDAWMLRLWGDQQCTLGSLPFLQQTGRGPSRCMQTFGELRSWCAPVNEWPSSLMVRFYDTADCTGFSLRLDSTDVGCPGEIEAFAGCTENDNLMSWQVVNAEE</sequence>
<dbReference type="AlphaFoldDB" id="A0A9P8VX02"/>